<dbReference type="SUPFAM" id="SSF46785">
    <property type="entry name" value="Winged helix' DNA-binding domain"/>
    <property type="match status" value="1"/>
</dbReference>
<proteinExistence type="inferred from homology"/>
<protein>
    <recommendedName>
        <fullName evidence="10">HSF-type DNA-binding domain-containing protein</fullName>
    </recommendedName>
</protein>
<evidence type="ECO:0000256" key="8">
    <source>
        <dbReference type="RuleBase" id="RU004020"/>
    </source>
</evidence>
<dbReference type="FunFam" id="1.10.10.10:FF:000027">
    <property type="entry name" value="Heat shock transcription factor 1"/>
    <property type="match status" value="1"/>
</dbReference>
<organism evidence="11 12">
    <name type="scientific">Wallemia hederae</name>
    <dbReference type="NCBI Taxonomy" id="1540922"/>
    <lineage>
        <taxon>Eukaryota</taxon>
        <taxon>Fungi</taxon>
        <taxon>Dikarya</taxon>
        <taxon>Basidiomycota</taxon>
        <taxon>Wallemiomycotina</taxon>
        <taxon>Wallemiomycetes</taxon>
        <taxon>Wallemiales</taxon>
        <taxon>Wallemiaceae</taxon>
        <taxon>Wallemia</taxon>
    </lineage>
</organism>
<dbReference type="Gene3D" id="1.10.10.10">
    <property type="entry name" value="Winged helix-like DNA-binding domain superfamily/Winged helix DNA-binding domain"/>
    <property type="match status" value="1"/>
</dbReference>
<sequence>MASDADLLQPIKNENKRDSSALSDDEGGSHKKSKQGASSSFVPKLYQMVDTNANNLISWNLAGNSFIVANLKLFSSQILPTHFKHSNFSSFVRQLNMYGFHKCNKTPRGQKSQPEHQVWEFSHPCFLRGRIDLLDEIKRKVIETSVGESSTASTSTRATDLPSSVALLQLNHAQNAQQQSALSQRVLLLEEQLDRSRSETQSLKDVVKQLYAFLYGTHGGLPFEYPIQLMPGHSPSPHHSPQPSNAQGMQPAQPPIFVTSPDTSTHATHATHASLPPYPYSPSPSSAGGSVSLAASPVPDMTSAHSSPYPTSEYSNNYGAQPLSPLSLGPAHGAQRPMNLTVNTDFGLLASSANSPSEGTGLGILSPSTSSDRRFSGHSPSHSQWQNNEQGM</sequence>
<keyword evidence="4" id="KW-0238">DNA-binding</keyword>
<feature type="region of interest" description="Disordered" evidence="9">
    <location>
        <begin position="1"/>
        <end position="36"/>
    </location>
</feature>
<comment type="similarity">
    <text evidence="2 8">Belongs to the HSF family.</text>
</comment>
<evidence type="ECO:0000256" key="5">
    <source>
        <dbReference type="ARBA" id="ARBA00023163"/>
    </source>
</evidence>
<dbReference type="AlphaFoldDB" id="A0A4T0FGK6"/>
<evidence type="ECO:0000256" key="2">
    <source>
        <dbReference type="ARBA" id="ARBA00006403"/>
    </source>
</evidence>
<dbReference type="Proteomes" id="UP000310189">
    <property type="component" value="Unassembled WGS sequence"/>
</dbReference>
<dbReference type="PANTHER" id="PTHR10015">
    <property type="entry name" value="HEAT SHOCK TRANSCRIPTION FACTOR"/>
    <property type="match status" value="1"/>
</dbReference>
<evidence type="ECO:0000256" key="6">
    <source>
        <dbReference type="ARBA" id="ARBA00023242"/>
    </source>
</evidence>
<evidence type="ECO:0000259" key="10">
    <source>
        <dbReference type="SMART" id="SM00415"/>
    </source>
</evidence>
<feature type="compositionally biased region" description="Polar residues" evidence="9">
    <location>
        <begin position="378"/>
        <end position="392"/>
    </location>
</feature>
<feature type="domain" description="HSF-type DNA-binding" evidence="10">
    <location>
        <begin position="37"/>
        <end position="140"/>
    </location>
</feature>
<keyword evidence="3" id="KW-0805">Transcription regulation</keyword>
<dbReference type="PANTHER" id="PTHR10015:SF427">
    <property type="entry name" value="HEAT SHOCK FACTOR PROTEIN"/>
    <property type="match status" value="1"/>
</dbReference>
<comment type="caution">
    <text evidence="11">The sequence shown here is derived from an EMBL/GenBank/DDBJ whole genome shotgun (WGS) entry which is preliminary data.</text>
</comment>
<dbReference type="Pfam" id="PF00447">
    <property type="entry name" value="HSF_DNA-bind"/>
    <property type="match status" value="1"/>
</dbReference>
<evidence type="ECO:0000256" key="7">
    <source>
        <dbReference type="ARBA" id="ARBA00062171"/>
    </source>
</evidence>
<dbReference type="SMART" id="SM00415">
    <property type="entry name" value="HSF"/>
    <property type="match status" value="1"/>
</dbReference>
<dbReference type="GO" id="GO:0003700">
    <property type="term" value="F:DNA-binding transcription factor activity"/>
    <property type="evidence" value="ECO:0007669"/>
    <property type="project" value="InterPro"/>
</dbReference>
<comment type="subunit">
    <text evidence="7">Homotrimer. Homotrimerization increases the affinity of HSF1 to DNA. Interacts with transcriptional coregulator SSA1 on chromatin.</text>
</comment>
<keyword evidence="5" id="KW-0804">Transcription</keyword>
<keyword evidence="12" id="KW-1185">Reference proteome</keyword>
<evidence type="ECO:0000313" key="11">
    <source>
        <dbReference type="EMBL" id="TIA87188.1"/>
    </source>
</evidence>
<dbReference type="GO" id="GO:0043565">
    <property type="term" value="F:sequence-specific DNA binding"/>
    <property type="evidence" value="ECO:0007669"/>
    <property type="project" value="InterPro"/>
</dbReference>
<feature type="compositionally biased region" description="Low complexity" evidence="9">
    <location>
        <begin position="283"/>
        <end position="298"/>
    </location>
</feature>
<dbReference type="PRINTS" id="PR00056">
    <property type="entry name" value="HSFDOMAIN"/>
</dbReference>
<reference evidence="11 12" key="1">
    <citation type="submission" date="2019-03" db="EMBL/GenBank/DDBJ databases">
        <title>Sequencing 23 genomes of Wallemia ichthyophaga.</title>
        <authorList>
            <person name="Gostincar C."/>
        </authorList>
    </citation>
    <scope>NUCLEOTIDE SEQUENCE [LARGE SCALE GENOMIC DNA]</scope>
    <source>
        <strain evidence="11 12">EXF-5753</strain>
    </source>
</reference>
<comment type="subcellular location">
    <subcellularLocation>
        <location evidence="1">Nucleus</location>
    </subcellularLocation>
</comment>
<feature type="compositionally biased region" description="Low complexity" evidence="9">
    <location>
        <begin position="233"/>
        <end position="244"/>
    </location>
</feature>
<dbReference type="GO" id="GO:0005634">
    <property type="term" value="C:nucleus"/>
    <property type="evidence" value="ECO:0007669"/>
    <property type="project" value="UniProtKB-SubCell"/>
</dbReference>
<dbReference type="InterPro" id="IPR036388">
    <property type="entry name" value="WH-like_DNA-bd_sf"/>
</dbReference>
<gene>
    <name evidence="11" type="ORF">E3P99_03337</name>
</gene>
<accession>A0A4T0FGK6</accession>
<evidence type="ECO:0000256" key="9">
    <source>
        <dbReference type="SAM" id="MobiDB-lite"/>
    </source>
</evidence>
<dbReference type="EMBL" id="SPNW01000062">
    <property type="protein sequence ID" value="TIA87188.1"/>
    <property type="molecule type" value="Genomic_DNA"/>
</dbReference>
<name>A0A4T0FGK6_9BASI</name>
<evidence type="ECO:0000256" key="1">
    <source>
        <dbReference type="ARBA" id="ARBA00004123"/>
    </source>
</evidence>
<feature type="compositionally biased region" description="Polar residues" evidence="9">
    <location>
        <begin position="303"/>
        <end position="319"/>
    </location>
</feature>
<evidence type="ECO:0000256" key="4">
    <source>
        <dbReference type="ARBA" id="ARBA00023125"/>
    </source>
</evidence>
<evidence type="ECO:0000313" key="12">
    <source>
        <dbReference type="Proteomes" id="UP000310189"/>
    </source>
</evidence>
<dbReference type="OrthoDB" id="60033at2759"/>
<keyword evidence="6" id="KW-0539">Nucleus</keyword>
<feature type="region of interest" description="Disordered" evidence="9">
    <location>
        <begin position="351"/>
        <end position="392"/>
    </location>
</feature>
<evidence type="ECO:0000256" key="3">
    <source>
        <dbReference type="ARBA" id="ARBA00023015"/>
    </source>
</evidence>
<feature type="region of interest" description="Disordered" evidence="9">
    <location>
        <begin position="228"/>
        <end position="332"/>
    </location>
</feature>
<dbReference type="InterPro" id="IPR000232">
    <property type="entry name" value="HSF_DNA-bd"/>
</dbReference>
<feature type="compositionally biased region" description="Low complexity" evidence="9">
    <location>
        <begin position="259"/>
        <end position="275"/>
    </location>
</feature>
<dbReference type="InterPro" id="IPR036390">
    <property type="entry name" value="WH_DNA-bd_sf"/>
</dbReference>